<evidence type="ECO:0000256" key="3">
    <source>
        <dbReference type="PIRSR" id="PIRSR000106-1"/>
    </source>
</evidence>
<dbReference type="AlphaFoldDB" id="A0A7S0RGB6"/>
<dbReference type="GO" id="GO:0005739">
    <property type="term" value="C:mitochondrion"/>
    <property type="evidence" value="ECO:0007669"/>
    <property type="project" value="TreeGrafter"/>
</dbReference>
<dbReference type="PRINTS" id="PR00072">
    <property type="entry name" value="MALOXRDTASE"/>
</dbReference>
<feature type="domain" description="Malic enzyme N-terminal" evidence="8">
    <location>
        <begin position="151"/>
        <end position="331"/>
    </location>
</feature>
<protein>
    <recommendedName>
        <fullName evidence="10">Malic enzyme</fullName>
    </recommendedName>
</protein>
<dbReference type="GO" id="GO:0046872">
    <property type="term" value="F:metal ion binding"/>
    <property type="evidence" value="ECO:0007669"/>
    <property type="project" value="UniProtKB-KW"/>
</dbReference>
<reference evidence="9" key="1">
    <citation type="submission" date="2021-01" db="EMBL/GenBank/DDBJ databases">
        <authorList>
            <person name="Corre E."/>
            <person name="Pelletier E."/>
            <person name="Niang G."/>
            <person name="Scheremetjew M."/>
            <person name="Finn R."/>
            <person name="Kale V."/>
            <person name="Holt S."/>
            <person name="Cochrane G."/>
            <person name="Meng A."/>
            <person name="Brown T."/>
            <person name="Cohen L."/>
        </authorList>
    </citation>
    <scope>NUCLEOTIDE SEQUENCE</scope>
    <source>
        <strain evidence="9">CCMP722</strain>
    </source>
</reference>
<proteinExistence type="inferred from homology"/>
<evidence type="ECO:0000256" key="1">
    <source>
        <dbReference type="ARBA" id="ARBA00008785"/>
    </source>
</evidence>
<feature type="active site" description="Proton donor" evidence="3">
    <location>
        <position position="174"/>
    </location>
</feature>
<dbReference type="InterPro" id="IPR046346">
    <property type="entry name" value="Aminoacid_DH-like_N_sf"/>
</dbReference>
<dbReference type="EMBL" id="HBFA01026326">
    <property type="protein sequence ID" value="CAD8676916.1"/>
    <property type="molecule type" value="Transcribed_RNA"/>
</dbReference>
<organism evidence="9">
    <name type="scientific">Pyramimonas obovata</name>
    <dbReference type="NCBI Taxonomy" id="1411642"/>
    <lineage>
        <taxon>Eukaryota</taxon>
        <taxon>Viridiplantae</taxon>
        <taxon>Chlorophyta</taxon>
        <taxon>Pyramimonadophyceae</taxon>
        <taxon>Pyramimonadales</taxon>
        <taxon>Pyramimonadaceae</taxon>
        <taxon>Pyramimonas</taxon>
        <taxon>Pyramimonas incertae sedis</taxon>
    </lineage>
</organism>
<evidence type="ECO:0000256" key="6">
    <source>
        <dbReference type="SAM" id="MobiDB-lite"/>
    </source>
</evidence>
<keyword evidence="5" id="KW-0479">Metal-binding</keyword>
<dbReference type="Gene3D" id="3.40.50.720">
    <property type="entry name" value="NAD(P)-binding Rossmann-like Domain"/>
    <property type="match status" value="1"/>
</dbReference>
<feature type="binding site" evidence="4">
    <location>
        <position position="227"/>
    </location>
    <ligand>
        <name>(S)-malate</name>
        <dbReference type="ChEBI" id="CHEBI:15589"/>
    </ligand>
</feature>
<dbReference type="Gene3D" id="3.40.50.10380">
    <property type="entry name" value="Malic enzyme, N-terminal domain"/>
    <property type="match status" value="1"/>
</dbReference>
<dbReference type="GO" id="GO:0004471">
    <property type="term" value="F:malate dehydrogenase (decarboxylating) (NAD+) activity"/>
    <property type="evidence" value="ECO:0007669"/>
    <property type="project" value="TreeGrafter"/>
</dbReference>
<feature type="binding site" evidence="5">
    <location>
        <position position="317"/>
    </location>
    <ligand>
        <name>a divalent metal cation</name>
        <dbReference type="ChEBI" id="CHEBI:60240"/>
    </ligand>
</feature>
<dbReference type="PIRSF" id="PIRSF000106">
    <property type="entry name" value="ME"/>
    <property type="match status" value="1"/>
</dbReference>
<dbReference type="SMART" id="SM01274">
    <property type="entry name" value="malic"/>
    <property type="match status" value="1"/>
</dbReference>
<feature type="binding site" evidence="4">
    <location>
        <position position="487"/>
    </location>
    <ligand>
        <name>(S)-malate</name>
        <dbReference type="ChEBI" id="CHEBI:15589"/>
    </ligand>
</feature>
<keyword evidence="2" id="KW-0560">Oxidoreductase</keyword>
<evidence type="ECO:0000256" key="2">
    <source>
        <dbReference type="ARBA" id="ARBA00023002"/>
    </source>
</evidence>
<dbReference type="SUPFAM" id="SSF53223">
    <property type="entry name" value="Aminoacid dehydrogenase-like, N-terminal domain"/>
    <property type="match status" value="1"/>
</dbReference>
<dbReference type="GO" id="GO:0051287">
    <property type="term" value="F:NAD binding"/>
    <property type="evidence" value="ECO:0007669"/>
    <property type="project" value="InterPro"/>
</dbReference>
<comment type="cofactor">
    <cofactor evidence="5">
        <name>Mg(2+)</name>
        <dbReference type="ChEBI" id="CHEBI:18420"/>
    </cofactor>
    <cofactor evidence="5">
        <name>Mn(2+)</name>
        <dbReference type="ChEBI" id="CHEBI:29035"/>
    </cofactor>
    <text evidence="5">Divalent metal cations. Prefers magnesium or manganese.</text>
</comment>
<dbReference type="InterPro" id="IPR001891">
    <property type="entry name" value="Malic_OxRdtase"/>
</dbReference>
<feature type="binding site" evidence="5">
    <location>
        <position position="340"/>
    </location>
    <ligand>
        <name>a divalent metal cation</name>
        <dbReference type="ChEBI" id="CHEBI:60240"/>
    </ligand>
</feature>
<dbReference type="InterPro" id="IPR037062">
    <property type="entry name" value="Malic_N_dom_sf"/>
</dbReference>
<evidence type="ECO:0008006" key="10">
    <source>
        <dbReference type="Google" id="ProtNLM"/>
    </source>
</evidence>
<feature type="binding site" evidence="5">
    <location>
        <position position="316"/>
    </location>
    <ligand>
        <name>a divalent metal cation</name>
        <dbReference type="ChEBI" id="CHEBI:60240"/>
    </ligand>
</feature>
<dbReference type="GO" id="GO:0006108">
    <property type="term" value="P:malate metabolic process"/>
    <property type="evidence" value="ECO:0007669"/>
    <property type="project" value="TreeGrafter"/>
</dbReference>
<dbReference type="PANTHER" id="PTHR23406:SF32">
    <property type="entry name" value="NADP-DEPENDENT MALIC ENZYME"/>
    <property type="match status" value="1"/>
</dbReference>
<evidence type="ECO:0000313" key="9">
    <source>
        <dbReference type="EMBL" id="CAD8676916.1"/>
    </source>
</evidence>
<dbReference type="NCBIfam" id="NF010052">
    <property type="entry name" value="PRK13529.1"/>
    <property type="match status" value="1"/>
</dbReference>
<dbReference type="InterPro" id="IPR012301">
    <property type="entry name" value="Malic_N_dom"/>
</dbReference>
<evidence type="ECO:0000256" key="5">
    <source>
        <dbReference type="PIRSR" id="PIRSR000106-3"/>
    </source>
</evidence>
<dbReference type="SMART" id="SM00919">
    <property type="entry name" value="Malic_M"/>
    <property type="match status" value="1"/>
</dbReference>
<gene>
    <name evidence="9" type="ORF">POBO1169_LOCUS13380</name>
</gene>
<evidence type="ECO:0000259" key="7">
    <source>
        <dbReference type="SMART" id="SM00919"/>
    </source>
</evidence>
<sequence length="662" mass="72290">MLPRRIQRVIRLVSRSSGSCRNQYSVPCRDFSALPQSDGEWVSAVASSPTTAKEAESDEYRGVNPSNDFSERKGDHCRKISVTRKLGKDLLNDPYLNKGTAFPGHERERLHIRGLLPAAEMSLTSQYRGVMAKIRAEPNPFKKWLYLTGLQDRNETLFYKCLCSHVAELAPIVYTPTVALACLNYSSIFRRPRGMFFSARDRHQMASMVYNWPVNEVEVVVVTDGSRVLGLGDLGLHGMGVVMGKVDLYVAGGGFYPARTLPCVIDVGTNNPQLLGSEEYLGVQRKRIEGKGYLDLVDEFMDAVKLRWPKAVIQFEDFETKHAEMLLKRYRNHFRVFNDDIQGTAATALAAVYGALGVRGKGPEAIPREKFVVCGAGSAGLGVANALVRAMVKHGASEAAARQQFYVFDHHGLITAARPPGSLAPSVATFARPKGERLSASSLLEVIEEVKPTALIGLTGAGKMWGADVLAAMGRSCDRPMIFPMSNPTDRAECTALEAAEATQNRAIFASGSPFEDVLDAAGNRLMKANQSNNFYIFPGVGLGAAAGQILPISDEQLLAAAEALAACTPPEALKEGIIFPPLQNIRQISSKVAMAVIKQSMREGQANTPALKKLMPLLHTDEAQLDLSLQMIISDPNQTFIPDYSSLVYRGLGRAETHMNR</sequence>
<dbReference type="SUPFAM" id="SSF51735">
    <property type="entry name" value="NAD(P)-binding Rossmann-fold domains"/>
    <property type="match status" value="1"/>
</dbReference>
<comment type="similarity">
    <text evidence="1">Belongs to the malic enzymes family.</text>
</comment>
<feature type="active site" description="Proton acceptor" evidence="3">
    <location>
        <position position="245"/>
    </location>
</feature>
<dbReference type="Pfam" id="PF03949">
    <property type="entry name" value="Malic_M"/>
    <property type="match status" value="1"/>
</dbReference>
<name>A0A7S0RGB6_9CHLO</name>
<accession>A0A7S0RGB6</accession>
<dbReference type="InterPro" id="IPR036291">
    <property type="entry name" value="NAD(P)-bd_dom_sf"/>
</dbReference>
<dbReference type="Pfam" id="PF00390">
    <property type="entry name" value="malic"/>
    <property type="match status" value="1"/>
</dbReference>
<feature type="region of interest" description="Disordered" evidence="6">
    <location>
        <begin position="52"/>
        <end position="74"/>
    </location>
</feature>
<dbReference type="InterPro" id="IPR012302">
    <property type="entry name" value="Malic_NAD-bd"/>
</dbReference>
<evidence type="ECO:0000256" key="4">
    <source>
        <dbReference type="PIRSR" id="PIRSR000106-2"/>
    </source>
</evidence>
<feature type="domain" description="Malic enzyme NAD-binding" evidence="7">
    <location>
        <begin position="341"/>
        <end position="602"/>
    </location>
</feature>
<evidence type="ECO:0000259" key="8">
    <source>
        <dbReference type="SMART" id="SM01274"/>
    </source>
</evidence>
<dbReference type="PANTHER" id="PTHR23406">
    <property type="entry name" value="MALIC ENZYME-RELATED"/>
    <property type="match status" value="1"/>
</dbReference>
<feature type="binding site" evidence="4">
    <location>
        <position position="533"/>
    </location>
    <ligand>
        <name>(S)-malate</name>
        <dbReference type="ChEBI" id="CHEBI:15589"/>
    </ligand>
</feature>